<dbReference type="Gene3D" id="3.60.40.10">
    <property type="entry name" value="PPM-type phosphatase domain"/>
    <property type="match status" value="1"/>
</dbReference>
<dbReference type="PANTHER" id="PTHR43156:SF2">
    <property type="entry name" value="STAGE II SPORULATION PROTEIN E"/>
    <property type="match status" value="1"/>
</dbReference>
<evidence type="ECO:0000256" key="2">
    <source>
        <dbReference type="ARBA" id="ARBA00022475"/>
    </source>
</evidence>
<keyword evidence="5 7" id="KW-1133">Transmembrane helix</keyword>
<dbReference type="SUPFAM" id="SSF81606">
    <property type="entry name" value="PP2C-like"/>
    <property type="match status" value="1"/>
</dbReference>
<dbReference type="SMART" id="SM00304">
    <property type="entry name" value="HAMP"/>
    <property type="match status" value="1"/>
</dbReference>
<keyword evidence="6 7" id="KW-0472">Membrane</keyword>
<dbReference type="InterPro" id="IPR001932">
    <property type="entry name" value="PPM-type_phosphatase-like_dom"/>
</dbReference>
<evidence type="ECO:0000259" key="8">
    <source>
        <dbReference type="PROSITE" id="PS50885"/>
    </source>
</evidence>
<dbReference type="SMART" id="SM00331">
    <property type="entry name" value="PP2C_SIG"/>
    <property type="match status" value="1"/>
</dbReference>
<keyword evidence="3 7" id="KW-0812">Transmembrane</keyword>
<evidence type="ECO:0000256" key="4">
    <source>
        <dbReference type="ARBA" id="ARBA00022801"/>
    </source>
</evidence>
<organism evidence="9 10">
    <name type="scientific">Fibrobacter succinogenes</name>
    <name type="common">Bacteroides succinogenes</name>
    <dbReference type="NCBI Taxonomy" id="833"/>
    <lineage>
        <taxon>Bacteria</taxon>
        <taxon>Pseudomonadati</taxon>
        <taxon>Fibrobacterota</taxon>
        <taxon>Fibrobacteria</taxon>
        <taxon>Fibrobacterales</taxon>
        <taxon>Fibrobacteraceae</taxon>
        <taxon>Fibrobacter</taxon>
    </lineage>
</organism>
<evidence type="ECO:0000256" key="6">
    <source>
        <dbReference type="ARBA" id="ARBA00023136"/>
    </source>
</evidence>
<dbReference type="SUPFAM" id="SSF158472">
    <property type="entry name" value="HAMP domain-like"/>
    <property type="match status" value="1"/>
</dbReference>
<dbReference type="EMBL" id="UHJL01000003">
    <property type="protein sequence ID" value="SUQ24745.1"/>
    <property type="molecule type" value="Genomic_DNA"/>
</dbReference>
<comment type="subcellular location">
    <subcellularLocation>
        <location evidence="1">Cell membrane</location>
        <topology evidence="1">Multi-pass membrane protein</topology>
    </subcellularLocation>
</comment>
<keyword evidence="2" id="KW-1003">Cell membrane</keyword>
<evidence type="ECO:0000256" key="7">
    <source>
        <dbReference type="SAM" id="Phobius"/>
    </source>
</evidence>
<dbReference type="Pfam" id="PF00672">
    <property type="entry name" value="HAMP"/>
    <property type="match status" value="1"/>
</dbReference>
<feature type="transmembrane region" description="Helical" evidence="7">
    <location>
        <begin position="12"/>
        <end position="31"/>
    </location>
</feature>
<feature type="domain" description="HAMP" evidence="8">
    <location>
        <begin position="327"/>
        <end position="380"/>
    </location>
</feature>
<sequence length="634" mass="70519">MKLNFHSLAFKQTVLILLGITVIFVAMIFMLQQQVSSRMSELIMARGQEISEKHVSSIDNIFEDNAAVVKNIVAMLERGDLSKKDIEEFLPVEYVRTHEKNPIASALFIAYEPERNGREFMRITGHGLEGKLMEVKDYHEMPWYKQSIETGKGQWYEPFIGVYADQPVALYAMPFYQTLPDGSKKFKGVVGLDIFVSFLRDAVSSIHIDNSGYAFILSAESRFVAHPRDEWVFKESLHSLAKGHEAGLSAFESAVRDLRSGLLLGKTFSGEKACIYFSHMKVDGWIFGVVWPADEFFAKQRKMASVLGLLGLASYIMMIVLVLVISSRVTRPLKALAGVAKRLGQGDFDVEIPPVDGKDEIAEFADAFGRMRDSLKENIEKQKGAERVASELEMARKIQLGLLARSDDDEGVKDARHLLSPFILPAKAVGGDFYDFCKVDNDRLAFLIADVSGKGVPAALLMMSARSMLKSVLLAGTSVVDTFNVVNDRLAFRNYLNMFVTVWMGVLDLRTGEVEFVCAGHNPPAIRRADGTVEFAKSKPGLVIAAMEGTRYKRQTLKLNPGDTIFLYTDGVTEATDANENLFGDERLLKTLRDAGNREPAEICSFVKSKIDEFVGDAPQFDDITMLALKFVGG</sequence>
<reference evidence="9 10" key="1">
    <citation type="submission" date="2017-08" db="EMBL/GenBank/DDBJ databases">
        <authorList>
            <person name="de Groot N.N."/>
        </authorList>
    </citation>
    <scope>NUCLEOTIDE SEQUENCE [LARGE SCALE GENOMIC DNA]</scope>
    <source>
        <strain evidence="9 10">HM2</strain>
    </source>
</reference>
<keyword evidence="4" id="KW-0378">Hydrolase</keyword>
<name>A0A380S6H6_FIBSU</name>
<evidence type="ECO:0000313" key="10">
    <source>
        <dbReference type="Proteomes" id="UP000255423"/>
    </source>
</evidence>
<dbReference type="InterPro" id="IPR036457">
    <property type="entry name" value="PPM-type-like_dom_sf"/>
</dbReference>
<dbReference type="InterPro" id="IPR052016">
    <property type="entry name" value="Bact_Sigma-Reg"/>
</dbReference>
<dbReference type="CDD" id="cd12913">
    <property type="entry name" value="PDC1_MCP_like"/>
    <property type="match status" value="1"/>
</dbReference>
<evidence type="ECO:0000256" key="3">
    <source>
        <dbReference type="ARBA" id="ARBA00022692"/>
    </source>
</evidence>
<feature type="transmembrane region" description="Helical" evidence="7">
    <location>
        <begin position="306"/>
        <end position="325"/>
    </location>
</feature>
<dbReference type="Gene3D" id="6.10.340.10">
    <property type="match status" value="1"/>
</dbReference>
<evidence type="ECO:0000256" key="5">
    <source>
        <dbReference type="ARBA" id="ARBA00022989"/>
    </source>
</evidence>
<evidence type="ECO:0000313" key="9">
    <source>
        <dbReference type="EMBL" id="SUQ24745.1"/>
    </source>
</evidence>
<dbReference type="InterPro" id="IPR003660">
    <property type="entry name" value="HAMP_dom"/>
</dbReference>
<dbReference type="CDD" id="cd12912">
    <property type="entry name" value="PDC2_MCP_like"/>
    <property type="match status" value="1"/>
</dbReference>
<dbReference type="Gene3D" id="3.30.450.20">
    <property type="entry name" value="PAS domain"/>
    <property type="match status" value="2"/>
</dbReference>
<dbReference type="CDD" id="cd06225">
    <property type="entry name" value="HAMP"/>
    <property type="match status" value="1"/>
</dbReference>
<dbReference type="RefSeq" id="WP_109573153.1">
    <property type="nucleotide sequence ID" value="NZ_UHJL01000003.1"/>
</dbReference>
<protein>
    <submittedName>
        <fullName evidence="9">Sigma-B regulation protein RsbU (Phosphoserine phosphatase)</fullName>
    </submittedName>
</protein>
<dbReference type="AlphaFoldDB" id="A0A380S6H6"/>
<dbReference type="Proteomes" id="UP000255423">
    <property type="component" value="Unassembled WGS sequence"/>
</dbReference>
<dbReference type="GO" id="GO:0005886">
    <property type="term" value="C:plasma membrane"/>
    <property type="evidence" value="ECO:0007669"/>
    <property type="project" value="UniProtKB-SubCell"/>
</dbReference>
<dbReference type="GO" id="GO:0007165">
    <property type="term" value="P:signal transduction"/>
    <property type="evidence" value="ECO:0007669"/>
    <property type="project" value="InterPro"/>
</dbReference>
<proteinExistence type="predicted"/>
<evidence type="ECO:0000256" key="1">
    <source>
        <dbReference type="ARBA" id="ARBA00004651"/>
    </source>
</evidence>
<dbReference type="Pfam" id="PF07228">
    <property type="entry name" value="SpoIIE"/>
    <property type="match status" value="1"/>
</dbReference>
<dbReference type="PANTHER" id="PTHR43156">
    <property type="entry name" value="STAGE II SPORULATION PROTEIN E-RELATED"/>
    <property type="match status" value="1"/>
</dbReference>
<dbReference type="Pfam" id="PF02743">
    <property type="entry name" value="dCache_1"/>
    <property type="match status" value="1"/>
</dbReference>
<gene>
    <name evidence="9" type="ORF">SAMN05661053_2158</name>
</gene>
<dbReference type="GO" id="GO:0016791">
    <property type="term" value="F:phosphatase activity"/>
    <property type="evidence" value="ECO:0007669"/>
    <property type="project" value="TreeGrafter"/>
</dbReference>
<accession>A0A380S6H6</accession>
<dbReference type="PROSITE" id="PS50885">
    <property type="entry name" value="HAMP"/>
    <property type="match status" value="1"/>
</dbReference>
<dbReference type="InterPro" id="IPR033479">
    <property type="entry name" value="dCache_1"/>
</dbReference>